<evidence type="ECO:0000256" key="3">
    <source>
        <dbReference type="RuleBase" id="RU362118"/>
    </source>
</evidence>
<dbReference type="PANTHER" id="PTHR11808:SF86">
    <property type="entry name" value="METHIONINE GAMMA-LYASE"/>
    <property type="match status" value="1"/>
</dbReference>
<dbReference type="Gene3D" id="3.40.640.10">
    <property type="entry name" value="Type I PLP-dependent aspartate aminotransferase-like (Major domain)"/>
    <property type="match status" value="1"/>
</dbReference>
<protein>
    <submittedName>
        <fullName evidence="4">Cystathionine gamma-synthase family protein</fullName>
    </submittedName>
</protein>
<dbReference type="InterPro" id="IPR054542">
    <property type="entry name" value="Cys_met_metab_PP"/>
</dbReference>
<comment type="caution">
    <text evidence="4">The sequence shown here is derived from an EMBL/GenBank/DDBJ whole genome shotgun (WGS) entry which is preliminary data.</text>
</comment>
<dbReference type="EMBL" id="JAENRR010000021">
    <property type="protein sequence ID" value="MBK3517728.1"/>
    <property type="molecule type" value="Genomic_DNA"/>
</dbReference>
<evidence type="ECO:0000256" key="2">
    <source>
        <dbReference type="ARBA" id="ARBA00022898"/>
    </source>
</evidence>
<keyword evidence="2 3" id="KW-0663">Pyridoxal phosphate</keyword>
<sequence length="425" mass="46937">MMNKKMKPESLMMSHAYDAHEHQGAVKCPIYQTSTFAFNNCEEGKAYFELAYGLREANEGEEMGMIYSRLNHPNMDILEKRLALWDEAEAGAFFSSGMAAISTTILSFVKPGDVLLFSHPVYGGTDHFIHHVLPQFNIGAVGFVKGENEDVIIERVEKAYPGRKPSMVYVETPGNPTNSIIDIEMVSRVAKYFSTADKKCVLAVDNTFLGPVFQHPMEFGADLVVYSATKFIGGHSDVIAGAVTGSADLVMQVKVMRTFFGSQLDPNSSWLLQRSLETIKVRMEAQAKSAKVIAEYLKDHPMVDQIHYLGMLEEGSEMKQIFDKQCLSAGSMIAFDIAGGEKEAFMFLDNLKLFKLAVSLGSTESLAEHPATMTHVDVKPEDRLKLGISPSLVRLSIGLEDPHDLIEQIANAFEVVKKANSSAIC</sequence>
<dbReference type="CDD" id="cd00614">
    <property type="entry name" value="CGS_like"/>
    <property type="match status" value="1"/>
</dbReference>
<dbReference type="PANTHER" id="PTHR11808">
    <property type="entry name" value="TRANS-SULFURATION ENZYME FAMILY MEMBER"/>
    <property type="match status" value="1"/>
</dbReference>
<dbReference type="Proteomes" id="UP000605676">
    <property type="component" value="Unassembled WGS sequence"/>
</dbReference>
<proteinExistence type="inferred from homology"/>
<reference evidence="4 5" key="1">
    <citation type="submission" date="2021-01" db="EMBL/GenBank/DDBJ databases">
        <title>Carboxyliciviraga sp.nov., isolated from coastal sediments.</title>
        <authorList>
            <person name="Lu D."/>
            <person name="Zhang T."/>
        </authorList>
    </citation>
    <scope>NUCLEOTIDE SEQUENCE [LARGE SCALE GENOMIC DNA]</scope>
    <source>
        <strain evidence="4 5">N1Y132</strain>
    </source>
</reference>
<dbReference type="SUPFAM" id="SSF53383">
    <property type="entry name" value="PLP-dependent transferases"/>
    <property type="match status" value="1"/>
</dbReference>
<dbReference type="RefSeq" id="WP_200464958.1">
    <property type="nucleotide sequence ID" value="NZ_JAENRR010000021.1"/>
</dbReference>
<dbReference type="InterPro" id="IPR015424">
    <property type="entry name" value="PyrdxlP-dep_Trfase"/>
</dbReference>
<name>A0ABS1HJ77_9BACT</name>
<dbReference type="NCBIfam" id="NF005455">
    <property type="entry name" value="PRK07049.1"/>
    <property type="match status" value="1"/>
</dbReference>
<comment type="similarity">
    <text evidence="3">Belongs to the trans-sulfuration enzymes family.</text>
</comment>
<gene>
    <name evidence="4" type="ORF">JIV24_10335</name>
</gene>
<dbReference type="InterPro" id="IPR015421">
    <property type="entry name" value="PyrdxlP-dep_Trfase_major"/>
</dbReference>
<dbReference type="Gene3D" id="3.90.1150.10">
    <property type="entry name" value="Aspartate Aminotransferase, domain 1"/>
    <property type="match status" value="1"/>
</dbReference>
<keyword evidence="5" id="KW-1185">Reference proteome</keyword>
<dbReference type="Pfam" id="PF01053">
    <property type="entry name" value="Cys_Met_Meta_PP"/>
    <property type="match status" value="1"/>
</dbReference>
<accession>A0ABS1HJ77</accession>
<comment type="cofactor">
    <cofactor evidence="1 3">
        <name>pyridoxal 5'-phosphate</name>
        <dbReference type="ChEBI" id="CHEBI:597326"/>
    </cofactor>
</comment>
<evidence type="ECO:0000256" key="1">
    <source>
        <dbReference type="ARBA" id="ARBA00001933"/>
    </source>
</evidence>
<evidence type="ECO:0000313" key="4">
    <source>
        <dbReference type="EMBL" id="MBK3517728.1"/>
    </source>
</evidence>
<dbReference type="InterPro" id="IPR015422">
    <property type="entry name" value="PyrdxlP-dep_Trfase_small"/>
</dbReference>
<dbReference type="InterPro" id="IPR000277">
    <property type="entry name" value="Cys/Met-Metab_PyrdxlP-dep_enz"/>
</dbReference>
<dbReference type="PIRSF" id="PIRSF001434">
    <property type="entry name" value="CGS"/>
    <property type="match status" value="1"/>
</dbReference>
<organism evidence="4 5">
    <name type="scientific">Carboxylicivirga marina</name>
    <dbReference type="NCBI Taxonomy" id="2800988"/>
    <lineage>
        <taxon>Bacteria</taxon>
        <taxon>Pseudomonadati</taxon>
        <taxon>Bacteroidota</taxon>
        <taxon>Bacteroidia</taxon>
        <taxon>Marinilabiliales</taxon>
        <taxon>Marinilabiliaceae</taxon>
        <taxon>Carboxylicivirga</taxon>
    </lineage>
</organism>
<evidence type="ECO:0000313" key="5">
    <source>
        <dbReference type="Proteomes" id="UP000605676"/>
    </source>
</evidence>
<dbReference type="PROSITE" id="PS00868">
    <property type="entry name" value="CYS_MET_METAB_PP"/>
    <property type="match status" value="1"/>
</dbReference>